<protein>
    <submittedName>
        <fullName evidence="2">Uncharacterized protein</fullName>
    </submittedName>
</protein>
<dbReference type="EMBL" id="OU896713">
    <property type="protein sequence ID" value="CAG9823934.1"/>
    <property type="molecule type" value="Genomic_DNA"/>
</dbReference>
<dbReference type="Proteomes" id="UP001153737">
    <property type="component" value="Chromosome 7"/>
</dbReference>
<name>A0A9N9SMT4_PHACE</name>
<evidence type="ECO:0000256" key="1">
    <source>
        <dbReference type="SAM" id="MobiDB-lite"/>
    </source>
</evidence>
<dbReference type="OrthoDB" id="10063284at2759"/>
<reference evidence="2" key="2">
    <citation type="submission" date="2022-10" db="EMBL/GenBank/DDBJ databases">
        <authorList>
            <consortium name="ENA_rothamsted_submissions"/>
            <consortium name="culmorum"/>
            <person name="King R."/>
        </authorList>
    </citation>
    <scope>NUCLEOTIDE SEQUENCE</scope>
</reference>
<organism evidence="2 3">
    <name type="scientific">Phaedon cochleariae</name>
    <name type="common">Mustard beetle</name>
    <dbReference type="NCBI Taxonomy" id="80249"/>
    <lineage>
        <taxon>Eukaryota</taxon>
        <taxon>Metazoa</taxon>
        <taxon>Ecdysozoa</taxon>
        <taxon>Arthropoda</taxon>
        <taxon>Hexapoda</taxon>
        <taxon>Insecta</taxon>
        <taxon>Pterygota</taxon>
        <taxon>Neoptera</taxon>
        <taxon>Endopterygota</taxon>
        <taxon>Coleoptera</taxon>
        <taxon>Polyphaga</taxon>
        <taxon>Cucujiformia</taxon>
        <taxon>Chrysomeloidea</taxon>
        <taxon>Chrysomelidae</taxon>
        <taxon>Chrysomelinae</taxon>
        <taxon>Chrysomelini</taxon>
        <taxon>Phaedon</taxon>
    </lineage>
</organism>
<proteinExistence type="predicted"/>
<feature type="compositionally biased region" description="Basic residues" evidence="1">
    <location>
        <begin position="1"/>
        <end position="10"/>
    </location>
</feature>
<keyword evidence="3" id="KW-1185">Reference proteome</keyword>
<feature type="region of interest" description="Disordered" evidence="1">
    <location>
        <begin position="1"/>
        <end position="52"/>
    </location>
</feature>
<evidence type="ECO:0000313" key="3">
    <source>
        <dbReference type="Proteomes" id="UP001153737"/>
    </source>
</evidence>
<reference evidence="2" key="1">
    <citation type="submission" date="2022-01" db="EMBL/GenBank/DDBJ databases">
        <authorList>
            <person name="King R."/>
        </authorList>
    </citation>
    <scope>NUCLEOTIDE SEQUENCE</scope>
</reference>
<gene>
    <name evidence="2" type="ORF">PHAECO_LOCUS11388</name>
</gene>
<feature type="compositionally biased region" description="Low complexity" evidence="1">
    <location>
        <begin position="32"/>
        <end position="48"/>
    </location>
</feature>
<dbReference type="AlphaFoldDB" id="A0A9N9SMT4"/>
<accession>A0A9N9SMT4</accession>
<sequence>MDRYVMRKRKVETSENSGHLSAAKTLPDVQTKPSTSSKLPQQSSSTDSFNPTDIGNYLDILATGNISDDIKYKLLTAPTKPEKGYVFPTSEHNKRGRVERRQVHDNHFEQYPWLVFSQVKQGLFCIN</sequence>
<evidence type="ECO:0000313" key="2">
    <source>
        <dbReference type="EMBL" id="CAG9823934.1"/>
    </source>
</evidence>